<protein>
    <submittedName>
        <fullName evidence="12">TonB family protein</fullName>
    </submittedName>
</protein>
<comment type="similarity">
    <text evidence="2">Belongs to the TonB family.</text>
</comment>
<dbReference type="Pfam" id="PF03544">
    <property type="entry name" value="TonB_C"/>
    <property type="match status" value="1"/>
</dbReference>
<keyword evidence="4" id="KW-1003">Cell membrane</keyword>
<dbReference type="PROSITE" id="PS52015">
    <property type="entry name" value="TONB_CTD"/>
    <property type="match status" value="1"/>
</dbReference>
<evidence type="ECO:0000256" key="8">
    <source>
        <dbReference type="ARBA" id="ARBA00022989"/>
    </source>
</evidence>
<keyword evidence="7" id="KW-0653">Protein transport</keyword>
<feature type="region of interest" description="Disordered" evidence="10">
    <location>
        <begin position="159"/>
        <end position="198"/>
    </location>
</feature>
<dbReference type="Proteomes" id="UP001168380">
    <property type="component" value="Unassembled WGS sequence"/>
</dbReference>
<dbReference type="Pfam" id="PF16036">
    <property type="entry name" value="Chalcone_3"/>
    <property type="match status" value="1"/>
</dbReference>
<keyword evidence="13" id="KW-1185">Reference proteome</keyword>
<feature type="compositionally biased region" description="Acidic residues" evidence="10">
    <location>
        <begin position="259"/>
        <end position="268"/>
    </location>
</feature>
<evidence type="ECO:0000313" key="13">
    <source>
        <dbReference type="Proteomes" id="UP001168380"/>
    </source>
</evidence>
<dbReference type="RefSeq" id="WP_302713264.1">
    <property type="nucleotide sequence ID" value="NZ_JAULRT010000059.1"/>
</dbReference>
<feature type="region of interest" description="Disordered" evidence="10">
    <location>
        <begin position="223"/>
        <end position="268"/>
    </location>
</feature>
<evidence type="ECO:0000256" key="2">
    <source>
        <dbReference type="ARBA" id="ARBA00006555"/>
    </source>
</evidence>
<keyword evidence="3" id="KW-0813">Transport</keyword>
<sequence length="375" mass="40500">MAVHQELGKDRFIGAIYSETLTSDAGVLLAADIPMRMEMKITADRGMAARRFSRMWIEGMAINIRSDALTAQADNMVDFTNMFKERLLENDRVVFALTPGEGVAISVNGIELGQIDDDEFFSLLVSTWVGRVPLSSSFRDQLLAAGEVTESLVARYQSIQPSPERKDQVAAWTAPPPAPEPAPAVTQEPEPEPTVSDEPNVAVAAPVIEPPKIELPPAASSSVASAVADEPEPLSTTSSAQSSSVAAASSSAPLPAPEPEPEDETDEDYVPTFTAESLLASQRYFSTLVRKVQLEIKYPRRALQRGYEGFIRIAVTLDRSGNLLGAEMLEESEHGILNDEAMESVEDAAPFAEIPGVIGGLTHEFTIPITFALEQ</sequence>
<feature type="domain" description="TonB C-terminal" evidence="11">
    <location>
        <begin position="283"/>
        <end position="375"/>
    </location>
</feature>
<dbReference type="InterPro" id="IPR037682">
    <property type="entry name" value="TonB_C"/>
</dbReference>
<dbReference type="Gene3D" id="3.30.1150.10">
    <property type="match status" value="1"/>
</dbReference>
<comment type="caution">
    <text evidence="12">The sequence shown here is derived from an EMBL/GenBank/DDBJ whole genome shotgun (WGS) entry which is preliminary data.</text>
</comment>
<evidence type="ECO:0000256" key="3">
    <source>
        <dbReference type="ARBA" id="ARBA00022448"/>
    </source>
</evidence>
<keyword evidence="5" id="KW-0997">Cell inner membrane</keyword>
<evidence type="ECO:0000259" key="11">
    <source>
        <dbReference type="PROSITE" id="PS52015"/>
    </source>
</evidence>
<evidence type="ECO:0000256" key="7">
    <source>
        <dbReference type="ARBA" id="ARBA00022927"/>
    </source>
</evidence>
<evidence type="ECO:0000256" key="4">
    <source>
        <dbReference type="ARBA" id="ARBA00022475"/>
    </source>
</evidence>
<reference evidence="12" key="1">
    <citation type="submission" date="2023-07" db="EMBL/GenBank/DDBJ databases">
        <title>Gilvimarinus algae sp. nov., isolated from the surface of Kelp.</title>
        <authorList>
            <person name="Sun Y.Y."/>
            <person name="Gong Y."/>
            <person name="Du Z.J."/>
        </authorList>
    </citation>
    <scope>NUCLEOTIDE SEQUENCE</scope>
    <source>
        <strain evidence="12">SDUM040014</strain>
    </source>
</reference>
<dbReference type="InterPro" id="IPR036298">
    <property type="entry name" value="Chalcone_isomerase_sf"/>
</dbReference>
<keyword evidence="8" id="KW-1133">Transmembrane helix</keyword>
<dbReference type="EMBL" id="JAULRT010000059">
    <property type="protein sequence ID" value="MDO3382781.1"/>
    <property type="molecule type" value="Genomic_DNA"/>
</dbReference>
<evidence type="ECO:0000256" key="6">
    <source>
        <dbReference type="ARBA" id="ARBA00022692"/>
    </source>
</evidence>
<dbReference type="InterPro" id="IPR016087">
    <property type="entry name" value="Chalcone_isomerase"/>
</dbReference>
<dbReference type="InterPro" id="IPR006260">
    <property type="entry name" value="TonB/TolA_C"/>
</dbReference>
<evidence type="ECO:0000256" key="9">
    <source>
        <dbReference type="ARBA" id="ARBA00023136"/>
    </source>
</evidence>
<keyword evidence="6" id="KW-0812">Transmembrane</keyword>
<gene>
    <name evidence="12" type="ORF">QWI16_11440</name>
</gene>
<comment type="subcellular location">
    <subcellularLocation>
        <location evidence="1">Cell inner membrane</location>
        <topology evidence="1">Single-pass membrane protein</topology>
        <orientation evidence="1">Periplasmic side</orientation>
    </subcellularLocation>
</comment>
<keyword evidence="9" id="KW-0472">Membrane</keyword>
<evidence type="ECO:0000313" key="12">
    <source>
        <dbReference type="EMBL" id="MDO3382781.1"/>
    </source>
</evidence>
<organism evidence="12 13">
    <name type="scientific">Gilvimarinus algae</name>
    <dbReference type="NCBI Taxonomy" id="3058037"/>
    <lineage>
        <taxon>Bacteria</taxon>
        <taxon>Pseudomonadati</taxon>
        <taxon>Pseudomonadota</taxon>
        <taxon>Gammaproteobacteria</taxon>
        <taxon>Cellvibrionales</taxon>
        <taxon>Cellvibrionaceae</taxon>
        <taxon>Gilvimarinus</taxon>
    </lineage>
</organism>
<dbReference type="SUPFAM" id="SSF74653">
    <property type="entry name" value="TolA/TonB C-terminal domain"/>
    <property type="match status" value="1"/>
</dbReference>
<dbReference type="NCBIfam" id="TIGR01352">
    <property type="entry name" value="tonB_Cterm"/>
    <property type="match status" value="1"/>
</dbReference>
<evidence type="ECO:0000256" key="10">
    <source>
        <dbReference type="SAM" id="MobiDB-lite"/>
    </source>
</evidence>
<dbReference type="SUPFAM" id="SSF54626">
    <property type="entry name" value="Chalcone isomerase"/>
    <property type="match status" value="1"/>
</dbReference>
<evidence type="ECO:0000256" key="5">
    <source>
        <dbReference type="ARBA" id="ARBA00022519"/>
    </source>
</evidence>
<feature type="compositionally biased region" description="Low complexity" evidence="10">
    <location>
        <begin position="223"/>
        <end position="253"/>
    </location>
</feature>
<dbReference type="PANTHER" id="PTHR33446">
    <property type="entry name" value="PROTEIN TONB-RELATED"/>
    <property type="match status" value="1"/>
</dbReference>
<dbReference type="InterPro" id="IPR051045">
    <property type="entry name" value="TonB-dependent_transducer"/>
</dbReference>
<evidence type="ECO:0000256" key="1">
    <source>
        <dbReference type="ARBA" id="ARBA00004383"/>
    </source>
</evidence>
<name>A0ABT8TJE4_9GAMM</name>
<proteinExistence type="inferred from homology"/>
<accession>A0ABT8TJE4</accession>